<evidence type="ECO:0000256" key="4">
    <source>
        <dbReference type="ARBA" id="ARBA00022475"/>
    </source>
</evidence>
<feature type="domain" description="ABC3 transporter permease C-terminal" evidence="12">
    <location>
        <begin position="175"/>
        <end position="296"/>
    </location>
</feature>
<name>A0A9D2NPY1_9FIRM</name>
<reference evidence="14" key="1">
    <citation type="journal article" date="2021" name="PeerJ">
        <title>Extensive microbial diversity within the chicken gut microbiome revealed by metagenomics and culture.</title>
        <authorList>
            <person name="Gilroy R."/>
            <person name="Ravi A."/>
            <person name="Getino M."/>
            <person name="Pursley I."/>
            <person name="Horton D.L."/>
            <person name="Alikhan N.F."/>
            <person name="Baker D."/>
            <person name="Gharbi K."/>
            <person name="Hall N."/>
            <person name="Watson M."/>
            <person name="Adriaenssens E.M."/>
            <person name="Foster-Nyarko E."/>
            <person name="Jarju S."/>
            <person name="Secka A."/>
            <person name="Antonio M."/>
            <person name="Oren A."/>
            <person name="Chaudhuri R.R."/>
            <person name="La Ragione R."/>
            <person name="Hildebrand F."/>
            <person name="Pallen M.J."/>
        </authorList>
    </citation>
    <scope>NUCLEOTIDE SEQUENCE</scope>
    <source>
        <strain evidence="14">CHK187-11901</strain>
    </source>
</reference>
<evidence type="ECO:0000256" key="10">
    <source>
        <dbReference type="PIRNR" id="PIRNR003097"/>
    </source>
</evidence>
<comment type="similarity">
    <text evidence="2 10">Belongs to the ABC-4 integral membrane protein family. FtsX subfamily.</text>
</comment>
<dbReference type="PIRSF" id="PIRSF003097">
    <property type="entry name" value="FtsX"/>
    <property type="match status" value="1"/>
</dbReference>
<comment type="function">
    <text evidence="10">Part of the ABC transporter FtsEX involved in asymmetric cellular division facilitating the initiation of sporulation.</text>
</comment>
<dbReference type="InterPro" id="IPR003838">
    <property type="entry name" value="ABC3_permease_C"/>
</dbReference>
<gene>
    <name evidence="14" type="primary">ftsX</name>
    <name evidence="14" type="ORF">H9702_04215</name>
</gene>
<evidence type="ECO:0000256" key="2">
    <source>
        <dbReference type="ARBA" id="ARBA00007379"/>
    </source>
</evidence>
<keyword evidence="8 10" id="KW-0472">Membrane</keyword>
<dbReference type="EMBL" id="DWWM01000024">
    <property type="protein sequence ID" value="HJC36317.1"/>
    <property type="molecule type" value="Genomic_DNA"/>
</dbReference>
<evidence type="ECO:0000256" key="9">
    <source>
        <dbReference type="ARBA" id="ARBA00023306"/>
    </source>
</evidence>
<feature type="domain" description="FtsX extracellular" evidence="13">
    <location>
        <begin position="62"/>
        <end position="151"/>
    </location>
</feature>
<evidence type="ECO:0000259" key="12">
    <source>
        <dbReference type="Pfam" id="PF02687"/>
    </source>
</evidence>
<dbReference type="AlphaFoldDB" id="A0A9D2NPY1"/>
<organism evidence="14 15">
    <name type="scientific">Candidatus Merdibacter merdavium</name>
    <dbReference type="NCBI Taxonomy" id="2838692"/>
    <lineage>
        <taxon>Bacteria</taxon>
        <taxon>Bacillati</taxon>
        <taxon>Bacillota</taxon>
        <taxon>Erysipelotrichia</taxon>
        <taxon>Erysipelotrichales</taxon>
        <taxon>Erysipelotrichaceae</taxon>
        <taxon>Merdibacter</taxon>
    </lineage>
</organism>
<feature type="transmembrane region" description="Helical" evidence="11">
    <location>
        <begin position="264"/>
        <end position="290"/>
    </location>
</feature>
<reference evidence="14" key="2">
    <citation type="submission" date="2021-04" db="EMBL/GenBank/DDBJ databases">
        <authorList>
            <person name="Gilroy R."/>
        </authorList>
    </citation>
    <scope>NUCLEOTIDE SEQUENCE</scope>
    <source>
        <strain evidence="14">CHK187-11901</strain>
    </source>
</reference>
<dbReference type="Proteomes" id="UP000823896">
    <property type="component" value="Unassembled WGS sequence"/>
</dbReference>
<dbReference type="Pfam" id="PF18075">
    <property type="entry name" value="FtsX_ECD"/>
    <property type="match status" value="1"/>
</dbReference>
<evidence type="ECO:0000313" key="15">
    <source>
        <dbReference type="Proteomes" id="UP000823896"/>
    </source>
</evidence>
<dbReference type="InterPro" id="IPR040690">
    <property type="entry name" value="FtsX_ECD"/>
</dbReference>
<evidence type="ECO:0000256" key="5">
    <source>
        <dbReference type="ARBA" id="ARBA00022618"/>
    </source>
</evidence>
<evidence type="ECO:0000313" key="14">
    <source>
        <dbReference type="EMBL" id="HJC36317.1"/>
    </source>
</evidence>
<dbReference type="Pfam" id="PF02687">
    <property type="entry name" value="FtsX"/>
    <property type="match status" value="1"/>
</dbReference>
<dbReference type="Gene3D" id="3.30.70.3040">
    <property type="match status" value="1"/>
</dbReference>
<keyword evidence="7 11" id="KW-1133">Transmembrane helix</keyword>
<accession>A0A9D2NPY1</accession>
<dbReference type="PANTHER" id="PTHR47755">
    <property type="entry name" value="CELL DIVISION PROTEIN FTSX"/>
    <property type="match status" value="1"/>
</dbReference>
<proteinExistence type="inferred from homology"/>
<evidence type="ECO:0000256" key="7">
    <source>
        <dbReference type="ARBA" id="ARBA00022989"/>
    </source>
</evidence>
<dbReference type="InterPro" id="IPR004513">
    <property type="entry name" value="FtsX"/>
</dbReference>
<dbReference type="NCBIfam" id="NF038347">
    <property type="entry name" value="FtsX_Gpos"/>
    <property type="match status" value="1"/>
</dbReference>
<keyword evidence="6 11" id="KW-0812">Transmembrane</keyword>
<protein>
    <recommendedName>
        <fullName evidence="3 10">Cell division protein FtsX</fullName>
    </recommendedName>
</protein>
<dbReference type="PANTHER" id="PTHR47755:SF1">
    <property type="entry name" value="CELL DIVISION PROTEIN FTSX"/>
    <property type="match status" value="1"/>
</dbReference>
<sequence length="300" mass="33389">MIKAIRMIPYHIRQAFRGMFRHMGMTLSAIMAVIITLLLLAVFLCAAGNVSLFASNIEGGLQIHATLDPDIDTQEELEEAGNALKEMDNVAMATLSTKDEELELMIREKGEAFAMYRGEENPLNNAFFITVSDADQIEQTCEEIKQLDFVNDAVYGGASVSQLINILNLVRQGGFIFVILLFLLTAYLISSTIRTTIYARSKEIAIMRNVGASNHFIKVPFMIEGVLIGLIGSIIPCVLTYFGYSWMYEAIGGRLFTNLFALQPVIPFTFHVDAVLVACGVIVGLFGSFLSTTRYLRWKR</sequence>
<dbReference type="GO" id="GO:0051301">
    <property type="term" value="P:cell division"/>
    <property type="evidence" value="ECO:0007669"/>
    <property type="project" value="UniProtKB-KW"/>
</dbReference>
<keyword evidence="9 10" id="KW-0131">Cell cycle</keyword>
<evidence type="ECO:0000256" key="3">
    <source>
        <dbReference type="ARBA" id="ARBA00021907"/>
    </source>
</evidence>
<comment type="caution">
    <text evidence="14">The sequence shown here is derived from an EMBL/GenBank/DDBJ whole genome shotgun (WGS) entry which is preliminary data.</text>
</comment>
<comment type="subcellular location">
    <subcellularLocation>
        <location evidence="1">Cell membrane</location>
        <topology evidence="1">Multi-pass membrane protein</topology>
    </subcellularLocation>
</comment>
<feature type="transmembrane region" description="Helical" evidence="11">
    <location>
        <begin position="219"/>
        <end position="244"/>
    </location>
</feature>
<evidence type="ECO:0000256" key="6">
    <source>
        <dbReference type="ARBA" id="ARBA00022692"/>
    </source>
</evidence>
<evidence type="ECO:0000256" key="8">
    <source>
        <dbReference type="ARBA" id="ARBA00023136"/>
    </source>
</evidence>
<keyword evidence="4 10" id="KW-1003">Cell membrane</keyword>
<dbReference type="InterPro" id="IPR058204">
    <property type="entry name" value="FtsX_firmicutes-type"/>
</dbReference>
<evidence type="ECO:0000256" key="1">
    <source>
        <dbReference type="ARBA" id="ARBA00004651"/>
    </source>
</evidence>
<evidence type="ECO:0000256" key="11">
    <source>
        <dbReference type="SAM" id="Phobius"/>
    </source>
</evidence>
<keyword evidence="5 10" id="KW-0132">Cell division</keyword>
<evidence type="ECO:0000259" key="13">
    <source>
        <dbReference type="Pfam" id="PF18075"/>
    </source>
</evidence>
<feature type="transmembrane region" description="Helical" evidence="11">
    <location>
        <begin position="175"/>
        <end position="198"/>
    </location>
</feature>
<dbReference type="GO" id="GO:0005886">
    <property type="term" value="C:plasma membrane"/>
    <property type="evidence" value="ECO:0007669"/>
    <property type="project" value="UniProtKB-SubCell"/>
</dbReference>